<keyword evidence="2" id="KW-1185">Reference proteome</keyword>
<evidence type="ECO:0000313" key="1">
    <source>
        <dbReference type="EMBL" id="NCD68668.1"/>
    </source>
</evidence>
<accession>A0A965ZEC5</accession>
<reference evidence="1" key="1">
    <citation type="submission" date="2020-01" db="EMBL/GenBank/DDBJ databases">
        <authorList>
            <person name="Seo Y.L."/>
        </authorList>
    </citation>
    <scope>NUCLEOTIDE SEQUENCE</scope>
    <source>
        <strain evidence="1">R11</strain>
    </source>
</reference>
<organism evidence="1 2">
    <name type="scientific">Mucilaginibacter agri</name>
    <dbReference type="NCBI Taxonomy" id="2695265"/>
    <lineage>
        <taxon>Bacteria</taxon>
        <taxon>Pseudomonadati</taxon>
        <taxon>Bacteroidota</taxon>
        <taxon>Sphingobacteriia</taxon>
        <taxon>Sphingobacteriales</taxon>
        <taxon>Sphingobacteriaceae</taxon>
        <taxon>Mucilaginibacter</taxon>
    </lineage>
</organism>
<gene>
    <name evidence="1" type="ORF">GSY63_04800</name>
</gene>
<evidence type="ECO:0000313" key="2">
    <source>
        <dbReference type="Proteomes" id="UP000638732"/>
    </source>
</evidence>
<sequence length="54" mass="6259">MVIYKMLKYRSMRECQLGSEFILMEVSGWLNIVSAKAANRNAQYLLAALKQYIT</sequence>
<dbReference type="EMBL" id="WWEO01000039">
    <property type="protein sequence ID" value="NCD68668.1"/>
    <property type="molecule type" value="Genomic_DNA"/>
</dbReference>
<name>A0A965ZEC5_9SPHI</name>
<dbReference type="AlphaFoldDB" id="A0A965ZEC5"/>
<protein>
    <submittedName>
        <fullName evidence="1">Uncharacterized protein</fullName>
    </submittedName>
</protein>
<reference evidence="1" key="2">
    <citation type="submission" date="2020-10" db="EMBL/GenBank/DDBJ databases">
        <title>Mucilaginibacter sp. nov., isolated from soil.</title>
        <authorList>
            <person name="Jeon C.O."/>
        </authorList>
    </citation>
    <scope>NUCLEOTIDE SEQUENCE</scope>
    <source>
        <strain evidence="1">R11</strain>
    </source>
</reference>
<dbReference type="RefSeq" id="WP_166584691.1">
    <property type="nucleotide sequence ID" value="NZ_WWEO01000039.1"/>
</dbReference>
<dbReference type="Proteomes" id="UP000638732">
    <property type="component" value="Unassembled WGS sequence"/>
</dbReference>
<proteinExistence type="predicted"/>
<comment type="caution">
    <text evidence="1">The sequence shown here is derived from an EMBL/GenBank/DDBJ whole genome shotgun (WGS) entry which is preliminary data.</text>
</comment>